<evidence type="ECO:0000313" key="12">
    <source>
        <dbReference type="Proteomes" id="UP000001555"/>
    </source>
</evidence>
<dbReference type="Pfam" id="PF01163">
    <property type="entry name" value="RIO1"/>
    <property type="match status" value="1"/>
</dbReference>
<evidence type="ECO:0000259" key="9">
    <source>
        <dbReference type="Pfam" id="PF01163"/>
    </source>
</evidence>
<dbReference type="EnsemblMetazoa" id="ISCW001752-RA">
    <property type="protein sequence ID" value="ISCW001752-PA"/>
    <property type="gene ID" value="ISCW001752"/>
</dbReference>
<evidence type="ECO:0000256" key="3">
    <source>
        <dbReference type="ARBA" id="ARBA00022679"/>
    </source>
</evidence>
<dbReference type="InterPro" id="IPR018934">
    <property type="entry name" value="RIO_dom"/>
</dbReference>
<dbReference type="HOGENOM" id="CLU_2998749_0_0_1"/>
<feature type="domain" description="RIO-type" evidence="9">
    <location>
        <begin position="5"/>
        <end position="46"/>
    </location>
</feature>
<dbReference type="STRING" id="6945.B7P470"/>
<evidence type="ECO:0000256" key="8">
    <source>
        <dbReference type="ARBA" id="ARBA00048679"/>
    </source>
</evidence>
<keyword evidence="3 10" id="KW-0808">Transferase</keyword>
<keyword evidence="4" id="KW-0547">Nucleotide-binding</keyword>
<dbReference type="PaxDb" id="6945-B7P470"/>
<keyword evidence="6" id="KW-0067">ATP-binding</keyword>
<comment type="catalytic activity">
    <reaction evidence="7">
        <text>L-threonyl-[protein] + ATP = O-phospho-L-threonyl-[protein] + ADP + H(+)</text>
        <dbReference type="Rhea" id="RHEA:46608"/>
        <dbReference type="Rhea" id="RHEA-COMP:11060"/>
        <dbReference type="Rhea" id="RHEA-COMP:11605"/>
        <dbReference type="ChEBI" id="CHEBI:15378"/>
        <dbReference type="ChEBI" id="CHEBI:30013"/>
        <dbReference type="ChEBI" id="CHEBI:30616"/>
        <dbReference type="ChEBI" id="CHEBI:61977"/>
        <dbReference type="ChEBI" id="CHEBI:456216"/>
        <dbReference type="EC" id="2.7.11.1"/>
    </reaction>
</comment>
<comment type="catalytic activity">
    <reaction evidence="8">
        <text>L-seryl-[protein] + ATP = O-phospho-L-seryl-[protein] + ADP + H(+)</text>
        <dbReference type="Rhea" id="RHEA:17989"/>
        <dbReference type="Rhea" id="RHEA-COMP:9863"/>
        <dbReference type="Rhea" id="RHEA-COMP:11604"/>
        <dbReference type="ChEBI" id="CHEBI:15378"/>
        <dbReference type="ChEBI" id="CHEBI:29999"/>
        <dbReference type="ChEBI" id="CHEBI:30616"/>
        <dbReference type="ChEBI" id="CHEBI:83421"/>
        <dbReference type="ChEBI" id="CHEBI:456216"/>
        <dbReference type="EC" id="2.7.11.1"/>
    </reaction>
</comment>
<organism>
    <name type="scientific">Ixodes scapularis</name>
    <name type="common">Black-legged tick</name>
    <name type="synonym">Deer tick</name>
    <dbReference type="NCBI Taxonomy" id="6945"/>
    <lineage>
        <taxon>Eukaryota</taxon>
        <taxon>Metazoa</taxon>
        <taxon>Ecdysozoa</taxon>
        <taxon>Arthropoda</taxon>
        <taxon>Chelicerata</taxon>
        <taxon>Arachnida</taxon>
        <taxon>Acari</taxon>
        <taxon>Parasitiformes</taxon>
        <taxon>Ixodida</taxon>
        <taxon>Ixodoidea</taxon>
        <taxon>Ixodidae</taxon>
        <taxon>Ixodinae</taxon>
        <taxon>Ixodes</taxon>
    </lineage>
</organism>
<dbReference type="OrthoDB" id="10258631at2759"/>
<gene>
    <name evidence="10" type="ORF">IscW_ISCW001752</name>
</gene>
<evidence type="ECO:0000313" key="10">
    <source>
        <dbReference type="EMBL" id="EEC01392.1"/>
    </source>
</evidence>
<evidence type="ECO:0000256" key="1">
    <source>
        <dbReference type="ARBA" id="ARBA00012513"/>
    </source>
</evidence>
<dbReference type="EC" id="2.7.11.1" evidence="1"/>
<evidence type="ECO:0000256" key="4">
    <source>
        <dbReference type="ARBA" id="ARBA00022741"/>
    </source>
</evidence>
<evidence type="ECO:0000256" key="6">
    <source>
        <dbReference type="ARBA" id="ARBA00022840"/>
    </source>
</evidence>
<dbReference type="PANTHER" id="PTHR45852">
    <property type="entry name" value="SER/THR-PROTEIN KINASE RIO2"/>
    <property type="match status" value="1"/>
</dbReference>
<accession>B7P470</accession>
<keyword evidence="5 10" id="KW-0418">Kinase</keyword>
<dbReference type="AlphaFoldDB" id="B7P470"/>
<dbReference type="EMBL" id="DS633773">
    <property type="protein sequence ID" value="EEC01392.1"/>
    <property type="molecule type" value="Genomic_DNA"/>
</dbReference>
<keyword evidence="12" id="KW-1185">Reference proteome</keyword>
<dbReference type="EMBL" id="ABJB011012989">
    <property type="status" value="NOT_ANNOTATED_CDS"/>
    <property type="molecule type" value="Genomic_DNA"/>
</dbReference>
<protein>
    <recommendedName>
        <fullName evidence="1">non-specific serine/threonine protein kinase</fullName>
        <ecNumber evidence="1">2.7.11.1</ecNumber>
    </recommendedName>
</protein>
<evidence type="ECO:0000256" key="7">
    <source>
        <dbReference type="ARBA" id="ARBA00047899"/>
    </source>
</evidence>
<sequence>MVDAQDCPTLIDFPQMMSTSHANAEWYFDRDVQCVREFFKKRFGYESELFPKFSDIE</sequence>
<keyword evidence="2 10" id="KW-0723">Serine/threonine-protein kinase</keyword>
<proteinExistence type="predicted"/>
<dbReference type="VEuPathDB" id="VectorBase:ISCP_035276"/>
<reference evidence="11" key="2">
    <citation type="submission" date="2020-05" db="UniProtKB">
        <authorList>
            <consortium name="EnsemblMetazoa"/>
        </authorList>
    </citation>
    <scope>IDENTIFICATION</scope>
    <source>
        <strain evidence="11">wikel</strain>
    </source>
</reference>
<dbReference type="VEuPathDB" id="VectorBase:ISCW001752"/>
<dbReference type="Gene3D" id="1.10.510.10">
    <property type="entry name" value="Transferase(Phosphotransferase) domain 1"/>
    <property type="match status" value="1"/>
</dbReference>
<dbReference type="InParanoid" id="B7P470"/>
<dbReference type="GO" id="GO:0005524">
    <property type="term" value="F:ATP binding"/>
    <property type="evidence" value="ECO:0007669"/>
    <property type="project" value="UniProtKB-KW"/>
</dbReference>
<dbReference type="GO" id="GO:0004674">
    <property type="term" value="F:protein serine/threonine kinase activity"/>
    <property type="evidence" value="ECO:0007669"/>
    <property type="project" value="UniProtKB-KW"/>
</dbReference>
<evidence type="ECO:0000313" key="11">
    <source>
        <dbReference type="EnsemblMetazoa" id="ISCW001752-PA"/>
    </source>
</evidence>
<evidence type="ECO:0000256" key="5">
    <source>
        <dbReference type="ARBA" id="ARBA00022777"/>
    </source>
</evidence>
<dbReference type="PANTHER" id="PTHR45852:SF1">
    <property type="entry name" value="SERINE_THREONINE-PROTEIN KINASE RIO2"/>
    <property type="match status" value="1"/>
</dbReference>
<name>B7P470_IXOSC</name>
<dbReference type="Proteomes" id="UP000001555">
    <property type="component" value="Unassembled WGS sequence"/>
</dbReference>
<dbReference type="VEuPathDB" id="VectorBase:ISCI001752"/>
<evidence type="ECO:0000256" key="2">
    <source>
        <dbReference type="ARBA" id="ARBA00022527"/>
    </source>
</evidence>
<reference evidence="10 12" key="1">
    <citation type="submission" date="2008-03" db="EMBL/GenBank/DDBJ databases">
        <title>Annotation of Ixodes scapularis.</title>
        <authorList>
            <consortium name="Ixodes scapularis Genome Project Consortium"/>
            <person name="Caler E."/>
            <person name="Hannick L.I."/>
            <person name="Bidwell S."/>
            <person name="Joardar V."/>
            <person name="Thiagarajan M."/>
            <person name="Amedeo P."/>
            <person name="Galinsky K.J."/>
            <person name="Schobel S."/>
            <person name="Inman J."/>
            <person name="Hostetler J."/>
            <person name="Miller J."/>
            <person name="Hammond M."/>
            <person name="Megy K."/>
            <person name="Lawson D."/>
            <person name="Kodira C."/>
            <person name="Sutton G."/>
            <person name="Meyer J."/>
            <person name="Hill C.A."/>
            <person name="Birren B."/>
            <person name="Nene V."/>
            <person name="Collins F."/>
            <person name="Alarcon-Chaidez F."/>
            <person name="Wikel S."/>
            <person name="Strausberg R."/>
        </authorList>
    </citation>
    <scope>NUCLEOTIDE SEQUENCE [LARGE SCALE GENOMIC DNA]</scope>
    <source>
        <strain evidence="12">Wikel</strain>
        <strain evidence="10">Wikel colony</strain>
    </source>
</reference>